<comment type="subcellular location">
    <subcellularLocation>
        <location evidence="1">Cytoplasm</location>
        <location evidence="1">P-body</location>
    </subcellularLocation>
</comment>
<evidence type="ECO:0000313" key="4">
    <source>
        <dbReference type="Ensembl" id="ENSEBUP00000001084.1"/>
    </source>
</evidence>
<proteinExistence type="predicted"/>
<dbReference type="InterPro" id="IPR011989">
    <property type="entry name" value="ARM-like"/>
</dbReference>
<dbReference type="GO" id="GO:0030014">
    <property type="term" value="C:CCR4-NOT complex"/>
    <property type="evidence" value="ECO:0007669"/>
    <property type="project" value="InterPro"/>
</dbReference>
<accession>A0A8C4N1M9</accession>
<dbReference type="InterPro" id="IPR007216">
    <property type="entry name" value="CNOT9"/>
</dbReference>
<reference evidence="4" key="1">
    <citation type="submission" date="2025-08" db="UniProtKB">
        <authorList>
            <consortium name="Ensembl"/>
        </authorList>
    </citation>
    <scope>IDENTIFICATION</scope>
</reference>
<dbReference type="Proteomes" id="UP000694388">
    <property type="component" value="Unplaced"/>
</dbReference>
<evidence type="ECO:0000256" key="3">
    <source>
        <dbReference type="ARBA" id="ARBA00030283"/>
    </source>
</evidence>
<sequence length="80" mass="9073">MTAPNPNASAIERRELKKIYTWINEISSLQTRENALLELCKKQESVPDLAPMLWHSFGTAAALLEVQHVLLHHSCFGFLL</sequence>
<organism evidence="4 5">
    <name type="scientific">Eptatretus burgeri</name>
    <name type="common">Inshore hagfish</name>
    <dbReference type="NCBI Taxonomy" id="7764"/>
    <lineage>
        <taxon>Eukaryota</taxon>
        <taxon>Metazoa</taxon>
        <taxon>Chordata</taxon>
        <taxon>Craniata</taxon>
        <taxon>Vertebrata</taxon>
        <taxon>Cyclostomata</taxon>
        <taxon>Myxini</taxon>
        <taxon>Myxiniformes</taxon>
        <taxon>Myxinidae</taxon>
        <taxon>Eptatretinae</taxon>
        <taxon>Eptatretus</taxon>
    </lineage>
</organism>
<evidence type="ECO:0000313" key="5">
    <source>
        <dbReference type="Proteomes" id="UP000694388"/>
    </source>
</evidence>
<protein>
    <recommendedName>
        <fullName evidence="2">CCR4-NOT transcription complex subunit 9</fullName>
    </recommendedName>
    <alternativeName>
        <fullName evidence="3">Cell differentiation protein RQCD1 homolog</fullName>
    </alternativeName>
</protein>
<evidence type="ECO:0000256" key="1">
    <source>
        <dbReference type="ARBA" id="ARBA00004201"/>
    </source>
</evidence>
<dbReference type="PANTHER" id="PTHR12262">
    <property type="entry name" value="CCR4-NOT TRANSCRIPTION COMPLEX SUBUNIT 9"/>
    <property type="match status" value="1"/>
</dbReference>
<dbReference type="Gene3D" id="1.25.10.10">
    <property type="entry name" value="Leucine-rich Repeat Variant"/>
    <property type="match status" value="1"/>
</dbReference>
<name>A0A8C4N1M9_EPTBU</name>
<keyword evidence="5" id="KW-1185">Reference proteome</keyword>
<evidence type="ECO:0000256" key="2">
    <source>
        <dbReference type="ARBA" id="ARBA00014171"/>
    </source>
</evidence>
<dbReference type="AlphaFoldDB" id="A0A8C4N1M9"/>
<dbReference type="GO" id="GO:0006402">
    <property type="term" value="P:mRNA catabolic process"/>
    <property type="evidence" value="ECO:0007669"/>
    <property type="project" value="InterPro"/>
</dbReference>
<reference evidence="4" key="2">
    <citation type="submission" date="2025-09" db="UniProtKB">
        <authorList>
            <consortium name="Ensembl"/>
        </authorList>
    </citation>
    <scope>IDENTIFICATION</scope>
</reference>
<dbReference type="GeneTree" id="ENSGT00940000174240"/>
<dbReference type="Pfam" id="PF04078">
    <property type="entry name" value="Rcd1"/>
    <property type="match status" value="1"/>
</dbReference>
<dbReference type="Ensembl" id="ENSEBUT00000001402.1">
    <property type="protein sequence ID" value="ENSEBUP00000001084.1"/>
    <property type="gene ID" value="ENSEBUG00000001006.1"/>
</dbReference>
<dbReference type="GO" id="GO:0000932">
    <property type="term" value="C:P-body"/>
    <property type="evidence" value="ECO:0007669"/>
    <property type="project" value="UniProtKB-SubCell"/>
</dbReference>